<dbReference type="RefSeq" id="WP_241274778.1">
    <property type="nucleotide sequence ID" value="NZ_JAKZGS010000006.1"/>
</dbReference>
<keyword evidence="2" id="KW-1185">Reference proteome</keyword>
<sequence length="119" mass="14197">MTLLLHLSPQDALDFIFSTNQWIDETQTQEVKNKLIELTKLIGSYQDNEAIANKSVGQNYLLYKFLVKHDRQPIRFMFIYYKPKDKWQLQKFQYDDNLENELIEASSAYRLTENLPCDQ</sequence>
<evidence type="ECO:0000313" key="1">
    <source>
        <dbReference type="EMBL" id="MCH7398265.1"/>
    </source>
</evidence>
<accession>A0ABS9UPA6</accession>
<dbReference type="Proteomes" id="UP001165488">
    <property type="component" value="Unassembled WGS sequence"/>
</dbReference>
<protein>
    <submittedName>
        <fullName evidence="1">Uncharacterized protein</fullName>
    </submittedName>
</protein>
<proteinExistence type="predicted"/>
<reference evidence="1" key="1">
    <citation type="submission" date="2022-03" db="EMBL/GenBank/DDBJ databases">
        <title>De novo assembled genomes of Belliella spp. (Cyclobacteriaceae) strains.</title>
        <authorList>
            <person name="Szabo A."/>
            <person name="Korponai K."/>
            <person name="Felfoldi T."/>
        </authorList>
    </citation>
    <scope>NUCLEOTIDE SEQUENCE</scope>
    <source>
        <strain evidence="1">DSM 107340</strain>
    </source>
</reference>
<evidence type="ECO:0000313" key="2">
    <source>
        <dbReference type="Proteomes" id="UP001165488"/>
    </source>
</evidence>
<dbReference type="EMBL" id="JAKZGS010000006">
    <property type="protein sequence ID" value="MCH7398265.1"/>
    <property type="molecule type" value="Genomic_DNA"/>
</dbReference>
<comment type="caution">
    <text evidence="1">The sequence shown here is derived from an EMBL/GenBank/DDBJ whole genome shotgun (WGS) entry which is preliminary data.</text>
</comment>
<gene>
    <name evidence="1" type="ORF">MM236_09705</name>
</gene>
<name>A0ABS9UPA6_9BACT</name>
<organism evidence="1 2">
    <name type="scientific">Belliella calami</name>
    <dbReference type="NCBI Taxonomy" id="2923436"/>
    <lineage>
        <taxon>Bacteria</taxon>
        <taxon>Pseudomonadati</taxon>
        <taxon>Bacteroidota</taxon>
        <taxon>Cytophagia</taxon>
        <taxon>Cytophagales</taxon>
        <taxon>Cyclobacteriaceae</taxon>
        <taxon>Belliella</taxon>
    </lineage>
</organism>